<proteinExistence type="predicted"/>
<dbReference type="STRING" id="1619234.SAMN05421730_100649"/>
<dbReference type="OrthoDB" id="1861270at2"/>
<evidence type="ECO:0000313" key="2">
    <source>
        <dbReference type="Proteomes" id="UP000199315"/>
    </source>
</evidence>
<sequence length="154" mass="17703">MANKLQTSIRAYAADNIQIKRFLRVEDAQQLFHIEDEVLLIVALSADALYQLPRTTLIHQKKMEDYMKHLYKVPNTSKYVQKKYVRIGEGSITYSIGHHRFIEMARAAGAVYKINEGTGGTVLINIDIFDEYMEQFREEAIPMKHPLFGPAKGE</sequence>
<dbReference type="RefSeq" id="WP_091232260.1">
    <property type="nucleotide sequence ID" value="NZ_FMKA01000006.1"/>
</dbReference>
<accession>A0A1D3TSC7</accession>
<reference evidence="1 2" key="1">
    <citation type="submission" date="2016-09" db="EMBL/GenBank/DDBJ databases">
        <authorList>
            <person name="Capua I."/>
            <person name="De Benedictis P."/>
            <person name="Joannis T."/>
            <person name="Lombin L.H."/>
            <person name="Cattoli G."/>
        </authorList>
    </citation>
    <scope>NUCLEOTIDE SEQUENCE [LARGE SCALE GENOMIC DNA]</scope>
    <source>
        <strain evidence="1 2">GluBS11</strain>
    </source>
</reference>
<dbReference type="Proteomes" id="UP000199315">
    <property type="component" value="Unassembled WGS sequence"/>
</dbReference>
<evidence type="ECO:0000313" key="1">
    <source>
        <dbReference type="EMBL" id="SCP96755.1"/>
    </source>
</evidence>
<organism evidence="1 2">
    <name type="scientific">Anaerobium acetethylicum</name>
    <dbReference type="NCBI Taxonomy" id="1619234"/>
    <lineage>
        <taxon>Bacteria</taxon>
        <taxon>Bacillati</taxon>
        <taxon>Bacillota</taxon>
        <taxon>Clostridia</taxon>
        <taxon>Lachnospirales</taxon>
        <taxon>Lachnospiraceae</taxon>
        <taxon>Anaerobium</taxon>
    </lineage>
</organism>
<name>A0A1D3TSC7_9FIRM</name>
<keyword evidence="2" id="KW-1185">Reference proteome</keyword>
<dbReference type="Pfam" id="PF20063">
    <property type="entry name" value="DUF6462"/>
    <property type="match status" value="1"/>
</dbReference>
<dbReference type="InterPro" id="IPR045591">
    <property type="entry name" value="DUF6462"/>
</dbReference>
<protein>
    <submittedName>
        <fullName evidence="1">Uncharacterized protein</fullName>
    </submittedName>
</protein>
<gene>
    <name evidence="1" type="ORF">SAMN05421730_100649</name>
</gene>
<dbReference type="AlphaFoldDB" id="A0A1D3TSC7"/>
<dbReference type="EMBL" id="FMKA01000006">
    <property type="protein sequence ID" value="SCP96755.1"/>
    <property type="molecule type" value="Genomic_DNA"/>
</dbReference>